<evidence type="ECO:0000259" key="5">
    <source>
        <dbReference type="PROSITE" id="PS50931"/>
    </source>
</evidence>
<dbReference type="PANTHER" id="PTHR30346">
    <property type="entry name" value="TRANSCRIPTIONAL DUAL REGULATOR HCAR-RELATED"/>
    <property type="match status" value="1"/>
</dbReference>
<proteinExistence type="inferred from homology"/>
<accession>A0A4R9ACH1</accession>
<evidence type="ECO:0000313" key="7">
    <source>
        <dbReference type="Proteomes" id="UP000297447"/>
    </source>
</evidence>
<dbReference type="PROSITE" id="PS50931">
    <property type="entry name" value="HTH_LYSR"/>
    <property type="match status" value="1"/>
</dbReference>
<comment type="caution">
    <text evidence="6">The sequence shown here is derived from an EMBL/GenBank/DDBJ whole genome shotgun (WGS) entry which is preliminary data.</text>
</comment>
<dbReference type="Proteomes" id="UP000297447">
    <property type="component" value="Unassembled WGS sequence"/>
</dbReference>
<comment type="similarity">
    <text evidence="1">Belongs to the LysR transcriptional regulatory family.</text>
</comment>
<keyword evidence="7" id="KW-1185">Reference proteome</keyword>
<evidence type="ECO:0000256" key="3">
    <source>
        <dbReference type="ARBA" id="ARBA00023125"/>
    </source>
</evidence>
<dbReference type="FunFam" id="1.10.10.10:FF:000001">
    <property type="entry name" value="LysR family transcriptional regulator"/>
    <property type="match status" value="1"/>
</dbReference>
<dbReference type="Pfam" id="PF03466">
    <property type="entry name" value="LysR_substrate"/>
    <property type="match status" value="1"/>
</dbReference>
<dbReference type="Pfam" id="PF00126">
    <property type="entry name" value="HTH_1"/>
    <property type="match status" value="1"/>
</dbReference>
<dbReference type="PANTHER" id="PTHR30346:SF0">
    <property type="entry name" value="HCA OPERON TRANSCRIPTIONAL ACTIVATOR HCAR"/>
    <property type="match status" value="1"/>
</dbReference>
<protein>
    <submittedName>
        <fullName evidence="6">LysR family transcriptional regulator</fullName>
    </submittedName>
</protein>
<name>A0A4R9ACH1_9MICO</name>
<evidence type="ECO:0000256" key="4">
    <source>
        <dbReference type="ARBA" id="ARBA00023163"/>
    </source>
</evidence>
<dbReference type="InterPro" id="IPR000847">
    <property type="entry name" value="LysR_HTH_N"/>
</dbReference>
<dbReference type="SUPFAM" id="SSF53850">
    <property type="entry name" value="Periplasmic binding protein-like II"/>
    <property type="match status" value="1"/>
</dbReference>
<sequence length="314" mass="34276">MEIQQIRAFLAVAEELHFGRAAEKLFMAQPPLSRAIQNLERELGTLLFARSTRSVRLTPAGEALVQPATDILDGVRRAAVAVVSAGKGETGRVRVAFAGASSHVMVGKLAKLVRETHPGIDFELYSSNFAIPALDKVINREMEIGLGRWNFIPAGIERRVIAYENLVIAIHTSHPLADRQSVSMKDLVGQPFVTLPQDPGAILRDHLMRLASRAGFVPSIVQVAPDTWTLVSLVAAEIGIALTVSTVAENVYYPGVIFLPLEDEMQPILLQLVWRADNDSPALREVLRLSQLVLPTPPVAHDSAVHDEQVSIDT</sequence>
<dbReference type="EMBL" id="SOHE01000006">
    <property type="protein sequence ID" value="TFD55510.1"/>
    <property type="molecule type" value="Genomic_DNA"/>
</dbReference>
<gene>
    <name evidence="6" type="ORF">E3T55_00760</name>
</gene>
<dbReference type="Gene3D" id="1.10.10.10">
    <property type="entry name" value="Winged helix-like DNA-binding domain superfamily/Winged helix DNA-binding domain"/>
    <property type="match status" value="1"/>
</dbReference>
<organism evidence="6 7">
    <name type="scientific">Cryobacterium frigoriphilum</name>
    <dbReference type="NCBI Taxonomy" id="1259150"/>
    <lineage>
        <taxon>Bacteria</taxon>
        <taxon>Bacillati</taxon>
        <taxon>Actinomycetota</taxon>
        <taxon>Actinomycetes</taxon>
        <taxon>Micrococcales</taxon>
        <taxon>Microbacteriaceae</taxon>
        <taxon>Cryobacterium</taxon>
    </lineage>
</organism>
<feature type="domain" description="HTH lysR-type" evidence="5">
    <location>
        <begin position="1"/>
        <end position="58"/>
    </location>
</feature>
<evidence type="ECO:0000313" key="6">
    <source>
        <dbReference type="EMBL" id="TFD55510.1"/>
    </source>
</evidence>
<dbReference type="PRINTS" id="PR00039">
    <property type="entry name" value="HTHLYSR"/>
</dbReference>
<keyword evidence="4" id="KW-0804">Transcription</keyword>
<dbReference type="OrthoDB" id="3636008at2"/>
<evidence type="ECO:0000256" key="2">
    <source>
        <dbReference type="ARBA" id="ARBA00023015"/>
    </source>
</evidence>
<dbReference type="InterPro" id="IPR036390">
    <property type="entry name" value="WH_DNA-bd_sf"/>
</dbReference>
<dbReference type="RefSeq" id="WP_134517678.1">
    <property type="nucleotide sequence ID" value="NZ_SOHE01000006.1"/>
</dbReference>
<keyword evidence="3" id="KW-0238">DNA-binding</keyword>
<evidence type="ECO:0000256" key="1">
    <source>
        <dbReference type="ARBA" id="ARBA00009437"/>
    </source>
</evidence>
<dbReference type="SUPFAM" id="SSF46785">
    <property type="entry name" value="Winged helix' DNA-binding domain"/>
    <property type="match status" value="1"/>
</dbReference>
<reference evidence="6 7" key="1">
    <citation type="submission" date="2019-03" db="EMBL/GenBank/DDBJ databases">
        <title>Genomics of glacier-inhabiting Cryobacterium strains.</title>
        <authorList>
            <person name="Liu Q."/>
            <person name="Xin Y.-H."/>
        </authorList>
    </citation>
    <scope>NUCLEOTIDE SEQUENCE [LARGE SCALE GENOMIC DNA]</scope>
    <source>
        <strain evidence="6 7">Hh14</strain>
    </source>
</reference>
<dbReference type="GO" id="GO:0003677">
    <property type="term" value="F:DNA binding"/>
    <property type="evidence" value="ECO:0007669"/>
    <property type="project" value="UniProtKB-KW"/>
</dbReference>
<dbReference type="GO" id="GO:0003700">
    <property type="term" value="F:DNA-binding transcription factor activity"/>
    <property type="evidence" value="ECO:0007669"/>
    <property type="project" value="InterPro"/>
</dbReference>
<dbReference type="CDD" id="cd08414">
    <property type="entry name" value="PBP2_LTTR_aromatics_like"/>
    <property type="match status" value="1"/>
</dbReference>
<keyword evidence="2" id="KW-0805">Transcription regulation</keyword>
<dbReference type="AlphaFoldDB" id="A0A4R9ACH1"/>
<dbReference type="GO" id="GO:0032993">
    <property type="term" value="C:protein-DNA complex"/>
    <property type="evidence" value="ECO:0007669"/>
    <property type="project" value="TreeGrafter"/>
</dbReference>
<dbReference type="InterPro" id="IPR005119">
    <property type="entry name" value="LysR_subst-bd"/>
</dbReference>
<dbReference type="Gene3D" id="3.40.190.10">
    <property type="entry name" value="Periplasmic binding protein-like II"/>
    <property type="match status" value="2"/>
</dbReference>
<dbReference type="InterPro" id="IPR036388">
    <property type="entry name" value="WH-like_DNA-bd_sf"/>
</dbReference>